<dbReference type="CDD" id="cd08422">
    <property type="entry name" value="PBP2_CrgA_like"/>
    <property type="match status" value="1"/>
</dbReference>
<dbReference type="InterPro" id="IPR036390">
    <property type="entry name" value="WH_DNA-bd_sf"/>
</dbReference>
<dbReference type="GO" id="GO:0003677">
    <property type="term" value="F:DNA binding"/>
    <property type="evidence" value="ECO:0007669"/>
    <property type="project" value="UniProtKB-KW"/>
</dbReference>
<evidence type="ECO:0000313" key="6">
    <source>
        <dbReference type="EMBL" id="SAI66364.1"/>
    </source>
</evidence>
<dbReference type="FunFam" id="1.10.10.10:FF:000001">
    <property type="entry name" value="LysR family transcriptional regulator"/>
    <property type="match status" value="1"/>
</dbReference>
<dbReference type="InterPro" id="IPR000847">
    <property type="entry name" value="LysR_HTH_N"/>
</dbReference>
<dbReference type="Gene3D" id="1.10.10.10">
    <property type="entry name" value="Winged helix-like DNA-binding domain superfamily/Winged helix DNA-binding domain"/>
    <property type="match status" value="1"/>
</dbReference>
<organism evidence="6 7">
    <name type="scientific">Bordetella ansorpii</name>
    <dbReference type="NCBI Taxonomy" id="288768"/>
    <lineage>
        <taxon>Bacteria</taxon>
        <taxon>Pseudomonadati</taxon>
        <taxon>Pseudomonadota</taxon>
        <taxon>Betaproteobacteria</taxon>
        <taxon>Burkholderiales</taxon>
        <taxon>Alcaligenaceae</taxon>
        <taxon>Bordetella</taxon>
    </lineage>
</organism>
<name>A0A157S7I4_9BORD</name>
<dbReference type="Gene3D" id="3.40.190.290">
    <property type="match status" value="1"/>
</dbReference>
<gene>
    <name evidence="6" type="primary">dmlR_5</name>
    <name evidence="6" type="ORF">SAMEA3906486_00924</name>
</gene>
<dbReference type="InterPro" id="IPR005119">
    <property type="entry name" value="LysR_subst-bd"/>
</dbReference>
<dbReference type="GO" id="GO:0003700">
    <property type="term" value="F:DNA-binding transcription factor activity"/>
    <property type="evidence" value="ECO:0007669"/>
    <property type="project" value="InterPro"/>
</dbReference>
<dbReference type="PROSITE" id="PS50931">
    <property type="entry name" value="HTH_LYSR"/>
    <property type="match status" value="1"/>
</dbReference>
<dbReference type="EMBL" id="FKIF01000002">
    <property type="protein sequence ID" value="SAI66364.1"/>
    <property type="molecule type" value="Genomic_DNA"/>
</dbReference>
<accession>A0A157S7I4</accession>
<dbReference type="STRING" id="288768.SAMEA3906486_00924"/>
<protein>
    <submittedName>
        <fullName evidence="6">LysR family transcriptional regulator</fullName>
    </submittedName>
</protein>
<dbReference type="SUPFAM" id="SSF53850">
    <property type="entry name" value="Periplasmic binding protein-like II"/>
    <property type="match status" value="1"/>
</dbReference>
<dbReference type="Pfam" id="PF00126">
    <property type="entry name" value="HTH_1"/>
    <property type="match status" value="1"/>
</dbReference>
<dbReference type="PANTHER" id="PTHR30537">
    <property type="entry name" value="HTH-TYPE TRANSCRIPTIONAL REGULATOR"/>
    <property type="match status" value="1"/>
</dbReference>
<dbReference type="Pfam" id="PF03466">
    <property type="entry name" value="LysR_substrate"/>
    <property type="match status" value="1"/>
</dbReference>
<evidence type="ECO:0000256" key="3">
    <source>
        <dbReference type="ARBA" id="ARBA00023125"/>
    </source>
</evidence>
<evidence type="ECO:0000259" key="5">
    <source>
        <dbReference type="PROSITE" id="PS50931"/>
    </source>
</evidence>
<dbReference type="InterPro" id="IPR036388">
    <property type="entry name" value="WH-like_DNA-bd_sf"/>
</dbReference>
<dbReference type="PANTHER" id="PTHR30537:SF5">
    <property type="entry name" value="HTH-TYPE TRANSCRIPTIONAL ACTIVATOR TTDR-RELATED"/>
    <property type="match status" value="1"/>
</dbReference>
<feature type="domain" description="HTH lysR-type" evidence="5">
    <location>
        <begin position="16"/>
        <end position="73"/>
    </location>
</feature>
<keyword evidence="2" id="KW-0805">Transcription regulation</keyword>
<dbReference type="InterPro" id="IPR058163">
    <property type="entry name" value="LysR-type_TF_proteobact-type"/>
</dbReference>
<evidence type="ECO:0000256" key="2">
    <source>
        <dbReference type="ARBA" id="ARBA00023015"/>
    </source>
</evidence>
<evidence type="ECO:0000256" key="1">
    <source>
        <dbReference type="ARBA" id="ARBA00009437"/>
    </source>
</evidence>
<keyword evidence="3" id="KW-0238">DNA-binding</keyword>
<sequence length="333" mass="36506">MDVIINAGDLFRATLDELRALSTFIRAAELGSFNKAAQAQGTTPQAVSKNIRQLEHHLGVRLFHRTTRKSALTEEGQRLFGSVRQSLEGVADALNQVKSAAREDEGLIRISAGGAVGRKVLMPLLAEFGRAHAAVAFDLVLEDRATDTVGERIDLGFKAGNPPTAQVVSRRLFPIQLIVCATPEYLAQHGVPDGIDDLANHRCVGYRQPGAPRPMPWEFQVQGETVYRTLNYKVCCSDPEAEMHAVINGLGIGQIDSINATEPIRSGALVPLLVRHTSDRMGLHLFYAQRSDMPSRVRRFIDFVAHRLHATQAFHVPVTELRARSRGAQQPGG</sequence>
<evidence type="ECO:0000313" key="7">
    <source>
        <dbReference type="Proteomes" id="UP000076848"/>
    </source>
</evidence>
<proteinExistence type="inferred from homology"/>
<reference evidence="6 7" key="1">
    <citation type="submission" date="2016-04" db="EMBL/GenBank/DDBJ databases">
        <authorList>
            <consortium name="Pathogen Informatics"/>
        </authorList>
    </citation>
    <scope>NUCLEOTIDE SEQUENCE [LARGE SCALE GENOMIC DNA]</scope>
    <source>
        <strain evidence="6 7">H050680373</strain>
    </source>
</reference>
<evidence type="ECO:0000256" key="4">
    <source>
        <dbReference type="ARBA" id="ARBA00023163"/>
    </source>
</evidence>
<comment type="similarity">
    <text evidence="1">Belongs to the LysR transcriptional regulatory family.</text>
</comment>
<dbReference type="AlphaFoldDB" id="A0A157S7I4"/>
<keyword evidence="4" id="KW-0804">Transcription</keyword>
<keyword evidence="7" id="KW-1185">Reference proteome</keyword>
<dbReference type="Proteomes" id="UP000076848">
    <property type="component" value="Unassembled WGS sequence"/>
</dbReference>
<dbReference type="SUPFAM" id="SSF46785">
    <property type="entry name" value="Winged helix' DNA-binding domain"/>
    <property type="match status" value="1"/>
</dbReference>